<sequence length="87" mass="9502">MSKNESILIDLASNGRSDTYPSLQPSAGHQHASKHLRQLQMVQLQTPRLTDGAPEIDPYAAAASKDLFEAIEPHLTAQHSQGVRSKL</sequence>
<proteinExistence type="predicted"/>
<feature type="region of interest" description="Disordered" evidence="1">
    <location>
        <begin position="13"/>
        <end position="35"/>
    </location>
</feature>
<gene>
    <name evidence="2" type="ORF">KVV02_004146</name>
</gene>
<name>A0A9P8D0A7_MORAP</name>
<dbReference type="EMBL" id="JAIFTL010000042">
    <property type="protein sequence ID" value="KAG9325371.1"/>
    <property type="molecule type" value="Genomic_DNA"/>
</dbReference>
<dbReference type="Proteomes" id="UP000717515">
    <property type="component" value="Unassembled WGS sequence"/>
</dbReference>
<organism evidence="2 3">
    <name type="scientific">Mortierella alpina</name>
    <name type="common">Oleaginous fungus</name>
    <name type="synonym">Mortierella renispora</name>
    <dbReference type="NCBI Taxonomy" id="64518"/>
    <lineage>
        <taxon>Eukaryota</taxon>
        <taxon>Fungi</taxon>
        <taxon>Fungi incertae sedis</taxon>
        <taxon>Mucoromycota</taxon>
        <taxon>Mortierellomycotina</taxon>
        <taxon>Mortierellomycetes</taxon>
        <taxon>Mortierellales</taxon>
        <taxon>Mortierellaceae</taxon>
        <taxon>Mortierella</taxon>
    </lineage>
</organism>
<feature type="compositionally biased region" description="Polar residues" evidence="1">
    <location>
        <begin position="14"/>
        <end position="27"/>
    </location>
</feature>
<evidence type="ECO:0000256" key="1">
    <source>
        <dbReference type="SAM" id="MobiDB-lite"/>
    </source>
</evidence>
<evidence type="ECO:0000313" key="2">
    <source>
        <dbReference type="EMBL" id="KAG9325371.1"/>
    </source>
</evidence>
<comment type="caution">
    <text evidence="2">The sequence shown here is derived from an EMBL/GenBank/DDBJ whole genome shotgun (WGS) entry which is preliminary data.</text>
</comment>
<dbReference type="AlphaFoldDB" id="A0A9P8D0A7"/>
<reference evidence="2" key="1">
    <citation type="submission" date="2021-07" db="EMBL/GenBank/DDBJ databases">
        <title>Draft genome of Mortierella alpina, strain LL118, isolated from an aspen leaf litter sample.</title>
        <authorList>
            <person name="Yang S."/>
            <person name="Vinatzer B.A."/>
        </authorList>
    </citation>
    <scope>NUCLEOTIDE SEQUENCE</scope>
    <source>
        <strain evidence="2">LL118</strain>
    </source>
</reference>
<evidence type="ECO:0000313" key="3">
    <source>
        <dbReference type="Proteomes" id="UP000717515"/>
    </source>
</evidence>
<protein>
    <submittedName>
        <fullName evidence="2">Uncharacterized protein</fullName>
    </submittedName>
</protein>
<accession>A0A9P8D0A7</accession>